<evidence type="ECO:0000256" key="4">
    <source>
        <dbReference type="ARBA" id="ARBA00035143"/>
    </source>
</evidence>
<dbReference type="Proteomes" id="UP000603056">
    <property type="component" value="Unassembled WGS sequence"/>
</dbReference>
<dbReference type="EMBL" id="CAJHIP010000013">
    <property type="protein sequence ID" value="CAD6492910.1"/>
    <property type="molecule type" value="Genomic_DNA"/>
</dbReference>
<dbReference type="GO" id="GO:0000028">
    <property type="term" value="P:ribosomal small subunit assembly"/>
    <property type="evidence" value="ECO:0007669"/>
    <property type="project" value="TreeGrafter"/>
</dbReference>
<dbReference type="PANTHER" id="PTHR11710">
    <property type="entry name" value="40S RIBOSOMAL PROTEIN S19"/>
    <property type="match status" value="1"/>
</dbReference>
<evidence type="ECO:0000313" key="7">
    <source>
        <dbReference type="EMBL" id="CAD6492910.1"/>
    </source>
</evidence>
<dbReference type="HAMAP" id="MF_01474">
    <property type="entry name" value="Ribosomal_eS19"/>
    <property type="match status" value="1"/>
</dbReference>
<comment type="subunit">
    <text evidence="5">Part of the 30S ribosomal subunit.</text>
</comment>
<dbReference type="SMART" id="SM01413">
    <property type="entry name" value="Ribosomal_S19e"/>
    <property type="match status" value="1"/>
</dbReference>
<sequence>MTTVYDVPAEKLITKVSQKLKEIDEIGLPAWAAFVKTGVNRGLPPDNPLWWHTRCASILRRIYLKGPVGSSRLRTAYAGKKNNGSKPHHSEKGSGSVLREALKQLEKAGFIKSSKDGRLISPKGQSFLDNTSFEVKIELVKELPAIEKY</sequence>
<name>A0A811TB21_9EURY</name>
<dbReference type="GO" id="GO:0022627">
    <property type="term" value="C:cytosolic small ribosomal subunit"/>
    <property type="evidence" value="ECO:0007669"/>
    <property type="project" value="TreeGrafter"/>
</dbReference>
<comment type="function">
    <text evidence="5">May be involved in maturation of the 30S ribosomal subunit.</text>
</comment>
<keyword evidence="2 5" id="KW-0689">Ribosomal protein</keyword>
<organism evidence="7 8">
    <name type="scientific">Candidatus Argoarchaeum ethanivorans</name>
    <dbReference type="NCBI Taxonomy" id="2608793"/>
    <lineage>
        <taxon>Archaea</taxon>
        <taxon>Methanobacteriati</taxon>
        <taxon>Methanobacteriota</taxon>
        <taxon>Stenosarchaea group</taxon>
        <taxon>Methanomicrobia</taxon>
        <taxon>Methanosarcinales</taxon>
        <taxon>Methanosarcinales incertae sedis</taxon>
        <taxon>GOM Arc I cluster</taxon>
        <taxon>Candidatus Argoarchaeum</taxon>
    </lineage>
</organism>
<dbReference type="AlphaFoldDB" id="A0A811TB21"/>
<proteinExistence type="inferred from homology"/>
<evidence type="ECO:0000313" key="8">
    <source>
        <dbReference type="Proteomes" id="UP000603056"/>
    </source>
</evidence>
<gene>
    <name evidence="5" type="primary">rps19e</name>
    <name evidence="7" type="ORF">FFODKBPE_00384</name>
</gene>
<dbReference type="PANTHER" id="PTHR11710:SF0">
    <property type="entry name" value="40S RIBOSOMAL PROTEIN S19"/>
    <property type="match status" value="1"/>
</dbReference>
<dbReference type="NCBIfam" id="NF006811">
    <property type="entry name" value="PRK09333.1"/>
    <property type="match status" value="1"/>
</dbReference>
<dbReference type="InterPro" id="IPR036388">
    <property type="entry name" value="WH-like_DNA-bd_sf"/>
</dbReference>
<dbReference type="GO" id="GO:0003723">
    <property type="term" value="F:RNA binding"/>
    <property type="evidence" value="ECO:0007669"/>
    <property type="project" value="TreeGrafter"/>
</dbReference>
<dbReference type="Gene3D" id="1.10.10.10">
    <property type="entry name" value="Winged helix-like DNA-binding domain superfamily/Winged helix DNA-binding domain"/>
    <property type="match status" value="1"/>
</dbReference>
<evidence type="ECO:0000256" key="5">
    <source>
        <dbReference type="HAMAP-Rule" id="MF_01474"/>
    </source>
</evidence>
<evidence type="ECO:0000256" key="1">
    <source>
        <dbReference type="ARBA" id="ARBA00010014"/>
    </source>
</evidence>
<comment type="caution">
    <text evidence="7">The sequence shown here is derived from an EMBL/GenBank/DDBJ whole genome shotgun (WGS) entry which is preliminary data.</text>
</comment>
<evidence type="ECO:0000256" key="6">
    <source>
        <dbReference type="SAM" id="MobiDB-lite"/>
    </source>
</evidence>
<evidence type="ECO:0000256" key="3">
    <source>
        <dbReference type="ARBA" id="ARBA00023274"/>
    </source>
</evidence>
<dbReference type="InterPro" id="IPR036390">
    <property type="entry name" value="WH_DNA-bd_sf"/>
</dbReference>
<protein>
    <recommendedName>
        <fullName evidence="4 5">Small ribosomal subunit protein eS19</fullName>
    </recommendedName>
</protein>
<dbReference type="FunFam" id="1.10.10.10:FF:000449">
    <property type="entry name" value="30S ribosomal protein S19e"/>
    <property type="match status" value="1"/>
</dbReference>
<evidence type="ECO:0000256" key="2">
    <source>
        <dbReference type="ARBA" id="ARBA00022980"/>
    </source>
</evidence>
<dbReference type="GO" id="GO:0006412">
    <property type="term" value="P:translation"/>
    <property type="evidence" value="ECO:0007669"/>
    <property type="project" value="UniProtKB-UniRule"/>
</dbReference>
<dbReference type="Pfam" id="PF01090">
    <property type="entry name" value="Ribosomal_S19e"/>
    <property type="match status" value="1"/>
</dbReference>
<dbReference type="GO" id="GO:0003735">
    <property type="term" value="F:structural constituent of ribosome"/>
    <property type="evidence" value="ECO:0007669"/>
    <property type="project" value="InterPro"/>
</dbReference>
<comment type="similarity">
    <text evidence="1 5">Belongs to the eukaryotic ribosomal protein eS19 family.</text>
</comment>
<feature type="region of interest" description="Disordered" evidence="6">
    <location>
        <begin position="75"/>
        <end position="96"/>
    </location>
</feature>
<dbReference type="SUPFAM" id="SSF46785">
    <property type="entry name" value="Winged helix' DNA-binding domain"/>
    <property type="match status" value="1"/>
</dbReference>
<keyword evidence="3 5" id="KW-0687">Ribonucleoprotein</keyword>
<dbReference type="InterPro" id="IPR001266">
    <property type="entry name" value="Ribosomal_eS19"/>
</dbReference>
<reference evidence="7" key="1">
    <citation type="submission" date="2020-10" db="EMBL/GenBank/DDBJ databases">
        <authorList>
            <person name="Hahn C.J."/>
            <person name="Laso-Perez R."/>
            <person name="Vulcano F."/>
            <person name="Vaziourakis K.-M."/>
            <person name="Stokke R."/>
            <person name="Steen I.H."/>
            <person name="Teske A."/>
            <person name="Boetius A."/>
            <person name="Liebeke M."/>
            <person name="Amann R."/>
            <person name="Knittel K."/>
        </authorList>
    </citation>
    <scope>NUCLEOTIDE SEQUENCE</scope>
    <source>
        <strain evidence="7">Gfbio:e3339647-f889-4370-9287-4fb5cb688e4c:AG394J04_GoMArc1</strain>
    </source>
</reference>
<dbReference type="InterPro" id="IPR027548">
    <property type="entry name" value="Ribosomal_eS19_archaeal"/>
</dbReference>
<accession>A0A811TB21</accession>